<keyword evidence="2" id="KW-0805">Transcription regulation</keyword>
<protein>
    <submittedName>
        <fullName evidence="8">DNA-directed RNA polymerase sigma-70 factor</fullName>
    </submittedName>
</protein>
<reference evidence="8" key="1">
    <citation type="journal article" date="2014" name="Int. J. Syst. Evol. Microbiol.">
        <title>Complete genome sequence of Corynebacterium casei LMG S-19264T (=DSM 44701T), isolated from a smear-ripened cheese.</title>
        <authorList>
            <consortium name="US DOE Joint Genome Institute (JGI-PGF)"/>
            <person name="Walter F."/>
            <person name="Albersmeier A."/>
            <person name="Kalinowski J."/>
            <person name="Ruckert C."/>
        </authorList>
    </citation>
    <scope>NUCLEOTIDE SEQUENCE</scope>
    <source>
        <strain evidence="8">JCM 4346</strain>
    </source>
</reference>
<feature type="domain" description="RNA polymerase sigma-70 region 2" evidence="6">
    <location>
        <begin position="24"/>
        <end position="92"/>
    </location>
</feature>
<dbReference type="GO" id="GO:0006352">
    <property type="term" value="P:DNA-templated transcription initiation"/>
    <property type="evidence" value="ECO:0007669"/>
    <property type="project" value="InterPro"/>
</dbReference>
<evidence type="ECO:0000313" key="8">
    <source>
        <dbReference type="EMBL" id="GGR63369.1"/>
    </source>
</evidence>
<dbReference type="InterPro" id="IPR013249">
    <property type="entry name" value="RNA_pol_sigma70_r4_t2"/>
</dbReference>
<dbReference type="CDD" id="cd06171">
    <property type="entry name" value="Sigma70_r4"/>
    <property type="match status" value="1"/>
</dbReference>
<dbReference type="PANTHER" id="PTHR43133">
    <property type="entry name" value="RNA POLYMERASE ECF-TYPE SIGMA FACTO"/>
    <property type="match status" value="1"/>
</dbReference>
<dbReference type="NCBIfam" id="TIGR02937">
    <property type="entry name" value="sigma70-ECF"/>
    <property type="match status" value="1"/>
</dbReference>
<feature type="domain" description="RNA polymerase sigma factor 70 region 4 type 2" evidence="7">
    <location>
        <begin position="126"/>
        <end position="177"/>
    </location>
</feature>
<keyword evidence="8" id="KW-0240">DNA-directed RNA polymerase</keyword>
<evidence type="ECO:0000259" key="6">
    <source>
        <dbReference type="Pfam" id="PF04542"/>
    </source>
</evidence>
<dbReference type="GO" id="GO:0000428">
    <property type="term" value="C:DNA-directed RNA polymerase complex"/>
    <property type="evidence" value="ECO:0007669"/>
    <property type="project" value="UniProtKB-KW"/>
</dbReference>
<keyword evidence="5" id="KW-0804">Transcription</keyword>
<dbReference type="InterPro" id="IPR007627">
    <property type="entry name" value="RNA_pol_sigma70_r2"/>
</dbReference>
<accession>A0A918FPC1</accession>
<dbReference type="Pfam" id="PF04542">
    <property type="entry name" value="Sigma70_r2"/>
    <property type="match status" value="1"/>
</dbReference>
<dbReference type="PANTHER" id="PTHR43133:SF8">
    <property type="entry name" value="RNA POLYMERASE SIGMA FACTOR HI_1459-RELATED"/>
    <property type="match status" value="1"/>
</dbReference>
<dbReference type="GO" id="GO:0016987">
    <property type="term" value="F:sigma factor activity"/>
    <property type="evidence" value="ECO:0007669"/>
    <property type="project" value="UniProtKB-KW"/>
</dbReference>
<dbReference type="InterPro" id="IPR039425">
    <property type="entry name" value="RNA_pol_sigma-70-like"/>
</dbReference>
<keyword evidence="4" id="KW-0238">DNA-binding</keyword>
<evidence type="ECO:0000256" key="1">
    <source>
        <dbReference type="ARBA" id="ARBA00010641"/>
    </source>
</evidence>
<name>A0A918FPC1_9ACTN</name>
<dbReference type="RefSeq" id="WP_189944266.1">
    <property type="nucleotide sequence ID" value="NZ_BMSX01000046.1"/>
</dbReference>
<dbReference type="Proteomes" id="UP000658320">
    <property type="component" value="Unassembled WGS sequence"/>
</dbReference>
<comment type="similarity">
    <text evidence="1">Belongs to the sigma-70 factor family. ECF subfamily.</text>
</comment>
<keyword evidence="9" id="KW-1185">Reference proteome</keyword>
<evidence type="ECO:0000256" key="3">
    <source>
        <dbReference type="ARBA" id="ARBA00023082"/>
    </source>
</evidence>
<dbReference type="InterPro" id="IPR014284">
    <property type="entry name" value="RNA_pol_sigma-70_dom"/>
</dbReference>
<gene>
    <name evidence="8" type="primary">rpoE</name>
    <name evidence="8" type="ORF">GCM10010251_94990</name>
</gene>
<dbReference type="InterPro" id="IPR036388">
    <property type="entry name" value="WH-like_DNA-bd_sf"/>
</dbReference>
<dbReference type="GO" id="GO:0003677">
    <property type="term" value="F:DNA binding"/>
    <property type="evidence" value="ECO:0007669"/>
    <property type="project" value="UniProtKB-KW"/>
</dbReference>
<proteinExistence type="inferred from homology"/>
<dbReference type="EMBL" id="BMSX01000046">
    <property type="protein sequence ID" value="GGR63369.1"/>
    <property type="molecule type" value="Genomic_DNA"/>
</dbReference>
<reference evidence="8" key="2">
    <citation type="submission" date="2020-09" db="EMBL/GenBank/DDBJ databases">
        <authorList>
            <person name="Sun Q."/>
            <person name="Ohkuma M."/>
        </authorList>
    </citation>
    <scope>NUCLEOTIDE SEQUENCE</scope>
    <source>
        <strain evidence="8">JCM 4346</strain>
    </source>
</reference>
<evidence type="ECO:0000259" key="7">
    <source>
        <dbReference type="Pfam" id="PF08281"/>
    </source>
</evidence>
<organism evidence="8 9">
    <name type="scientific">Streptomyces aurantiogriseus</name>
    <dbReference type="NCBI Taxonomy" id="66870"/>
    <lineage>
        <taxon>Bacteria</taxon>
        <taxon>Bacillati</taxon>
        <taxon>Actinomycetota</taxon>
        <taxon>Actinomycetes</taxon>
        <taxon>Kitasatosporales</taxon>
        <taxon>Streptomycetaceae</taxon>
        <taxon>Streptomyces</taxon>
    </lineage>
</organism>
<evidence type="ECO:0000256" key="4">
    <source>
        <dbReference type="ARBA" id="ARBA00023125"/>
    </source>
</evidence>
<dbReference type="InterPro" id="IPR013325">
    <property type="entry name" value="RNA_pol_sigma_r2"/>
</dbReference>
<dbReference type="SUPFAM" id="SSF88659">
    <property type="entry name" value="Sigma3 and sigma4 domains of RNA polymerase sigma factors"/>
    <property type="match status" value="1"/>
</dbReference>
<dbReference type="InterPro" id="IPR013324">
    <property type="entry name" value="RNA_pol_sigma_r3/r4-like"/>
</dbReference>
<evidence type="ECO:0000256" key="2">
    <source>
        <dbReference type="ARBA" id="ARBA00023015"/>
    </source>
</evidence>
<keyword evidence="3" id="KW-0731">Sigma factor</keyword>
<comment type="caution">
    <text evidence="8">The sequence shown here is derived from an EMBL/GenBank/DDBJ whole genome shotgun (WGS) entry which is preliminary data.</text>
</comment>
<sequence length="204" mass="22323">MDRVEAIRGGPAAAARDPQLFEEFYRRHVDAVTSFVARRVADPHTVADLTAETFLAVLDSAHTYRPGLGSERAWLYGIARSVVSSEYRRAARETRRDLRISGRRLLEPDDIARLEDKLDAESPGRRALAALERLPEGERAVLELIAVDQLSVTEAAAALGIRQVTARVRLHRARKALRAEACPPADDKAGTSLSYVIEGAGGEA</sequence>
<dbReference type="Gene3D" id="1.10.1740.10">
    <property type="match status" value="1"/>
</dbReference>
<dbReference type="Pfam" id="PF08281">
    <property type="entry name" value="Sigma70_r4_2"/>
    <property type="match status" value="1"/>
</dbReference>
<evidence type="ECO:0000313" key="9">
    <source>
        <dbReference type="Proteomes" id="UP000658320"/>
    </source>
</evidence>
<dbReference type="AlphaFoldDB" id="A0A918FPC1"/>
<dbReference type="SUPFAM" id="SSF88946">
    <property type="entry name" value="Sigma2 domain of RNA polymerase sigma factors"/>
    <property type="match status" value="1"/>
</dbReference>
<evidence type="ECO:0000256" key="5">
    <source>
        <dbReference type="ARBA" id="ARBA00023163"/>
    </source>
</evidence>
<dbReference type="Gene3D" id="1.10.10.10">
    <property type="entry name" value="Winged helix-like DNA-binding domain superfamily/Winged helix DNA-binding domain"/>
    <property type="match status" value="1"/>
</dbReference>